<organism evidence="3 4">
    <name type="scientific">Rariglobus hedericola</name>
    <dbReference type="NCBI Taxonomy" id="2597822"/>
    <lineage>
        <taxon>Bacteria</taxon>
        <taxon>Pseudomonadati</taxon>
        <taxon>Verrucomicrobiota</taxon>
        <taxon>Opitutia</taxon>
        <taxon>Opitutales</taxon>
        <taxon>Opitutaceae</taxon>
        <taxon>Rariglobus</taxon>
    </lineage>
</organism>
<reference evidence="3 4" key="1">
    <citation type="submission" date="2019-07" db="EMBL/GenBank/DDBJ databases">
        <title>Description of 53C-WASEF.</title>
        <authorList>
            <person name="Pitt A."/>
            <person name="Hahn M.W."/>
        </authorList>
    </citation>
    <scope>NUCLEOTIDE SEQUENCE [LARGE SCALE GENOMIC DNA]</scope>
    <source>
        <strain evidence="3 4">53C-WASEF</strain>
    </source>
</reference>
<evidence type="ECO:0000313" key="3">
    <source>
        <dbReference type="EMBL" id="TSJ78619.1"/>
    </source>
</evidence>
<dbReference type="OrthoDB" id="288174at2"/>
<feature type="domain" description="Clp R" evidence="2">
    <location>
        <begin position="9"/>
        <end position="153"/>
    </location>
</feature>
<dbReference type="EMBL" id="VMBG01000001">
    <property type="protein sequence ID" value="TSJ78619.1"/>
    <property type="molecule type" value="Genomic_DNA"/>
</dbReference>
<protein>
    <recommendedName>
        <fullName evidence="2">Clp R domain-containing protein</fullName>
    </recommendedName>
</protein>
<proteinExistence type="predicted"/>
<dbReference type="InterPro" id="IPR036628">
    <property type="entry name" value="Clp_N_dom_sf"/>
</dbReference>
<sequence>MNPFAHFFKPKISSELSTVIKAAHERARRYSHDYVGVEHVFLSLRDLPESSHAAAILRQLPIDQGAFWAELEKGAQVITGRPIPVTLPHTPRLQFILERAGRWAKQGKKKEITASHFIAAVCTERTSFVAHIFRQVSERNQNLFSDAHAAASYFAMLMTNRESIVFQTTEPNQSLQTTTMAVTDAAAQPPRQP</sequence>
<gene>
    <name evidence="3" type="ORF">FPL22_04765</name>
</gene>
<evidence type="ECO:0000256" key="1">
    <source>
        <dbReference type="PROSITE-ProRule" id="PRU01251"/>
    </source>
</evidence>
<dbReference type="PROSITE" id="PS51903">
    <property type="entry name" value="CLP_R"/>
    <property type="match status" value="1"/>
</dbReference>
<dbReference type="InterPro" id="IPR004176">
    <property type="entry name" value="Clp_R_N"/>
</dbReference>
<dbReference type="RefSeq" id="WP_144228960.1">
    <property type="nucleotide sequence ID" value="NZ_CBCRVV010000002.1"/>
</dbReference>
<accession>A0A556QPR5</accession>
<dbReference type="Gene3D" id="1.10.1780.10">
    <property type="entry name" value="Clp, N-terminal domain"/>
    <property type="match status" value="1"/>
</dbReference>
<evidence type="ECO:0000259" key="2">
    <source>
        <dbReference type="PROSITE" id="PS51903"/>
    </source>
</evidence>
<keyword evidence="1" id="KW-0677">Repeat</keyword>
<dbReference type="AlphaFoldDB" id="A0A556QPR5"/>
<dbReference type="SUPFAM" id="SSF81923">
    <property type="entry name" value="Double Clp-N motif"/>
    <property type="match status" value="1"/>
</dbReference>
<keyword evidence="4" id="KW-1185">Reference proteome</keyword>
<evidence type="ECO:0000313" key="4">
    <source>
        <dbReference type="Proteomes" id="UP000315648"/>
    </source>
</evidence>
<dbReference type="Proteomes" id="UP000315648">
    <property type="component" value="Unassembled WGS sequence"/>
</dbReference>
<name>A0A556QPR5_9BACT</name>
<dbReference type="Pfam" id="PF02861">
    <property type="entry name" value="Clp_N"/>
    <property type="match status" value="1"/>
</dbReference>
<comment type="caution">
    <text evidence="3">The sequence shown here is derived from an EMBL/GenBank/DDBJ whole genome shotgun (WGS) entry which is preliminary data.</text>
</comment>